<comment type="caution">
    <text evidence="2">The sequence shown here is derived from an EMBL/GenBank/DDBJ whole genome shotgun (WGS) entry which is preliminary data.</text>
</comment>
<dbReference type="Proteomes" id="UP001063166">
    <property type="component" value="Unassembled WGS sequence"/>
</dbReference>
<dbReference type="EMBL" id="BRPK01000005">
    <property type="protein sequence ID" value="GLB38259.1"/>
    <property type="molecule type" value="Genomic_DNA"/>
</dbReference>
<evidence type="ECO:0000313" key="3">
    <source>
        <dbReference type="Proteomes" id="UP001063166"/>
    </source>
</evidence>
<dbReference type="AlphaFoldDB" id="A0A9P3UKL7"/>
<protein>
    <submittedName>
        <fullName evidence="2">Uncharacterized protein</fullName>
    </submittedName>
</protein>
<gene>
    <name evidence="2" type="ORF">LshimejAT787_0501240</name>
</gene>
<organism evidence="2 3">
    <name type="scientific">Lyophyllum shimeji</name>
    <name type="common">Hon-shimeji</name>
    <name type="synonym">Tricholoma shimeji</name>
    <dbReference type="NCBI Taxonomy" id="47721"/>
    <lineage>
        <taxon>Eukaryota</taxon>
        <taxon>Fungi</taxon>
        <taxon>Dikarya</taxon>
        <taxon>Basidiomycota</taxon>
        <taxon>Agaricomycotina</taxon>
        <taxon>Agaricomycetes</taxon>
        <taxon>Agaricomycetidae</taxon>
        <taxon>Agaricales</taxon>
        <taxon>Tricholomatineae</taxon>
        <taxon>Lyophyllaceae</taxon>
        <taxon>Lyophyllum</taxon>
    </lineage>
</organism>
<evidence type="ECO:0000256" key="1">
    <source>
        <dbReference type="SAM" id="MobiDB-lite"/>
    </source>
</evidence>
<accession>A0A9P3UKL7</accession>
<evidence type="ECO:0000313" key="2">
    <source>
        <dbReference type="EMBL" id="GLB38259.1"/>
    </source>
</evidence>
<feature type="region of interest" description="Disordered" evidence="1">
    <location>
        <begin position="1"/>
        <end position="38"/>
    </location>
</feature>
<keyword evidence="3" id="KW-1185">Reference proteome</keyword>
<reference evidence="2" key="1">
    <citation type="submission" date="2022-07" db="EMBL/GenBank/DDBJ databases">
        <title>The genome of Lyophyllum shimeji provides insight into the initial evolution of ectomycorrhizal fungal genome.</title>
        <authorList>
            <person name="Kobayashi Y."/>
            <person name="Shibata T."/>
            <person name="Hirakawa H."/>
            <person name="Shigenobu S."/>
            <person name="Nishiyama T."/>
            <person name="Yamada A."/>
            <person name="Hasebe M."/>
            <person name="Kawaguchi M."/>
        </authorList>
    </citation>
    <scope>NUCLEOTIDE SEQUENCE</scope>
    <source>
        <strain evidence="2">AT787</strain>
    </source>
</reference>
<sequence length="129" mass="13762">MASGGKSPLRAQPTAKAAPKTHLGSNDHGDEHKTSRRCINMRGPREWLVTAGNVRYETACSPLRGAMSTCVDFAGNPSGNCNLERHATSPSTGGGTPGPLILRVPAATRKPHCGRGVKEPVEVRYRHTH</sequence>
<name>A0A9P3UKL7_LYOSH</name>
<proteinExistence type="predicted"/>